<reference evidence="2" key="1">
    <citation type="journal article" date="2019" name="Int. J. Syst. Evol. Microbiol.">
        <title>The Global Catalogue of Microorganisms (GCM) 10K type strain sequencing project: providing services to taxonomists for standard genome sequencing and annotation.</title>
        <authorList>
            <consortium name="The Broad Institute Genomics Platform"/>
            <consortium name="The Broad Institute Genome Sequencing Center for Infectious Disease"/>
            <person name="Wu L."/>
            <person name="Ma J."/>
        </authorList>
    </citation>
    <scope>NUCLEOTIDE SEQUENCE [LARGE SCALE GENOMIC DNA]</scope>
    <source>
        <strain evidence="2">JCM 18200</strain>
    </source>
</reference>
<name>A0ABP9BCN2_9SPHI</name>
<organism evidence="1 2">
    <name type="scientific">Olivibacter ginsenosidimutans</name>
    <dbReference type="NCBI Taxonomy" id="1176537"/>
    <lineage>
        <taxon>Bacteria</taxon>
        <taxon>Pseudomonadati</taxon>
        <taxon>Bacteroidota</taxon>
        <taxon>Sphingobacteriia</taxon>
        <taxon>Sphingobacteriales</taxon>
        <taxon>Sphingobacteriaceae</taxon>
        <taxon>Olivibacter</taxon>
    </lineage>
</organism>
<proteinExistence type="predicted"/>
<sequence length="113" mass="13233">MANSKQATEYKLGEEILNMPTENARYGISSAEKEFINQLNNRNILSIKTMSDFTKSLLILHHIDTIEDLRRNSLDFLLHFDDGNTEKYFQAFFECKDFLKNATFKNRNVFDSL</sequence>
<gene>
    <name evidence="1" type="ORF">GCM10023231_22560</name>
</gene>
<dbReference type="RefSeq" id="WP_345231889.1">
    <property type="nucleotide sequence ID" value="NZ_BAABIQ010000034.1"/>
</dbReference>
<protein>
    <submittedName>
        <fullName evidence="1">Uncharacterized protein</fullName>
    </submittedName>
</protein>
<evidence type="ECO:0000313" key="2">
    <source>
        <dbReference type="Proteomes" id="UP001501411"/>
    </source>
</evidence>
<dbReference type="Proteomes" id="UP001501411">
    <property type="component" value="Unassembled WGS sequence"/>
</dbReference>
<keyword evidence="2" id="KW-1185">Reference proteome</keyword>
<comment type="caution">
    <text evidence="1">The sequence shown here is derived from an EMBL/GenBank/DDBJ whole genome shotgun (WGS) entry which is preliminary data.</text>
</comment>
<evidence type="ECO:0000313" key="1">
    <source>
        <dbReference type="EMBL" id="GAA4793725.1"/>
    </source>
</evidence>
<dbReference type="EMBL" id="BAABIQ010000034">
    <property type="protein sequence ID" value="GAA4793725.1"/>
    <property type="molecule type" value="Genomic_DNA"/>
</dbReference>
<accession>A0ABP9BCN2</accession>